<keyword evidence="2" id="KW-1185">Reference proteome</keyword>
<proteinExistence type="predicted"/>
<evidence type="ECO:0000313" key="1">
    <source>
        <dbReference type="EMBL" id="MBV6290490.1"/>
    </source>
</evidence>
<accession>A0A9Q3AG93</accession>
<dbReference type="Pfam" id="PF02433">
    <property type="entry name" value="FixO"/>
    <property type="match status" value="1"/>
</dbReference>
<dbReference type="RefSeq" id="WP_217978473.1">
    <property type="nucleotide sequence ID" value="NZ_JAHTBI010000170.1"/>
</dbReference>
<sequence length="72" mass="7925">VPESKMPSYPWLVENTLDGKLTAKKMEVLRTLGTPYTDEDIAAARDAVKGKTEMDALVAYLQGLGTIIKSKR</sequence>
<feature type="non-terminal residue" evidence="1">
    <location>
        <position position="1"/>
    </location>
</feature>
<reference evidence="1" key="1">
    <citation type="journal article" date="2022" name="Int. J. Syst. Evol. Microbiol.">
        <title>Pseudomonas aegrilactucae sp. nov. and Pseudomonas morbosilactucae sp. nov., pathogens causing bacterial rot of lettuce in Japan.</title>
        <authorList>
            <person name="Sawada H."/>
            <person name="Fujikawa T."/>
            <person name="Satou M."/>
        </authorList>
    </citation>
    <scope>NUCLEOTIDE SEQUENCE</scope>
    <source>
        <strain evidence="1">MAFF 301350</strain>
    </source>
</reference>
<reference evidence="1" key="2">
    <citation type="journal article" date="2023" name="Plant Pathol.">
        <title>Dismantling and reorganizing Pseudomonas marginalis sensu#lato.</title>
        <authorList>
            <person name="Sawada H."/>
            <person name="Fujikawa T."/>
            <person name="Satou M."/>
        </authorList>
    </citation>
    <scope>NUCLEOTIDE SEQUENCE</scope>
    <source>
        <strain evidence="1">MAFF 301350</strain>
    </source>
</reference>
<dbReference type="AlphaFoldDB" id="A0A9Q3AG93"/>
<organism evidence="1 2">
    <name type="scientific">Pseudomonas aegrilactucae</name>
    <dbReference type="NCBI Taxonomy" id="2854028"/>
    <lineage>
        <taxon>Bacteria</taxon>
        <taxon>Pseudomonadati</taxon>
        <taxon>Pseudomonadota</taxon>
        <taxon>Gammaproteobacteria</taxon>
        <taxon>Pseudomonadales</taxon>
        <taxon>Pseudomonadaceae</taxon>
        <taxon>Pseudomonas</taxon>
    </lineage>
</organism>
<dbReference type="Proteomes" id="UP001106592">
    <property type="component" value="Unassembled WGS sequence"/>
</dbReference>
<protein>
    <submittedName>
        <fullName evidence="1">Cbb3-type cytochrome c oxidase subunit II</fullName>
    </submittedName>
</protein>
<comment type="caution">
    <text evidence="1">The sequence shown here is derived from an EMBL/GenBank/DDBJ whole genome shotgun (WGS) entry which is preliminary data.</text>
</comment>
<dbReference type="InterPro" id="IPR003468">
    <property type="entry name" value="Cyt_c_oxidase_monohaem-su/FixO"/>
</dbReference>
<name>A0A9Q3AG93_9PSED</name>
<gene>
    <name evidence="1" type="ORF">KUO17_26345</name>
</gene>
<dbReference type="EMBL" id="JAHTBI010000170">
    <property type="protein sequence ID" value="MBV6290490.1"/>
    <property type="molecule type" value="Genomic_DNA"/>
</dbReference>
<evidence type="ECO:0000313" key="2">
    <source>
        <dbReference type="Proteomes" id="UP001106592"/>
    </source>
</evidence>